<dbReference type="Proteomes" id="UP000533476">
    <property type="component" value="Unassembled WGS sequence"/>
</dbReference>
<protein>
    <recommendedName>
        <fullName evidence="4">Gp5/Type VI secretion system Vgr protein OB-fold domain-containing protein</fullName>
    </recommendedName>
</protein>
<proteinExistence type="predicted"/>
<evidence type="ECO:0000313" key="2">
    <source>
        <dbReference type="EMBL" id="NMP20780.1"/>
    </source>
</evidence>
<dbReference type="RefSeq" id="WP_169095476.1">
    <property type="nucleotide sequence ID" value="NZ_JABBVZ010000001.1"/>
</dbReference>
<dbReference type="AlphaFoldDB" id="A0A7Y0Q0Z9"/>
<evidence type="ECO:0008006" key="4">
    <source>
        <dbReference type="Google" id="ProtNLM"/>
    </source>
</evidence>
<evidence type="ECO:0000256" key="1">
    <source>
        <dbReference type="SAM" id="MobiDB-lite"/>
    </source>
</evidence>
<reference evidence="2 3" key="1">
    <citation type="submission" date="2020-04" db="EMBL/GenBank/DDBJ databases">
        <authorList>
            <person name="Zhang R."/>
            <person name="Schippers A."/>
        </authorList>
    </citation>
    <scope>NUCLEOTIDE SEQUENCE [LARGE SCALE GENOMIC DNA]</scope>
    <source>
        <strain evidence="2 3">DSM 109850</strain>
    </source>
</reference>
<evidence type="ECO:0000313" key="3">
    <source>
        <dbReference type="Proteomes" id="UP000533476"/>
    </source>
</evidence>
<name>A0A7Y0Q0Z9_9FIRM</name>
<dbReference type="EMBL" id="JABBVZ010000001">
    <property type="protein sequence ID" value="NMP20780.1"/>
    <property type="molecule type" value="Genomic_DNA"/>
</dbReference>
<gene>
    <name evidence="2" type="ORF">HIJ39_00190</name>
</gene>
<comment type="caution">
    <text evidence="2">The sequence shown here is derived from an EMBL/GenBank/DDBJ whole genome shotgun (WGS) entry which is preliminary data.</text>
</comment>
<keyword evidence="3" id="KW-1185">Reference proteome</keyword>
<feature type="compositionally biased region" description="Polar residues" evidence="1">
    <location>
        <begin position="65"/>
        <end position="80"/>
    </location>
</feature>
<organism evidence="2 3">
    <name type="scientific">Sulfobacillus harzensis</name>
    <dbReference type="NCBI Taxonomy" id="2729629"/>
    <lineage>
        <taxon>Bacteria</taxon>
        <taxon>Bacillati</taxon>
        <taxon>Bacillota</taxon>
        <taxon>Clostridia</taxon>
        <taxon>Eubacteriales</taxon>
        <taxon>Clostridiales Family XVII. Incertae Sedis</taxon>
        <taxon>Sulfobacillus</taxon>
    </lineage>
</organism>
<feature type="region of interest" description="Disordered" evidence="1">
    <location>
        <begin position="65"/>
        <end position="88"/>
    </location>
</feature>
<sequence length="247" mass="25585">MIDHALAKAQMPNPYRKQPGAVLLWGKVSARHPAEGTVDVVLDHGSILPHVPVVPQLVGTLTGSSYLPKTDPVQPQQTPQGPYGLPTPNPDPTANDLYAVVAWLEGSGRQPLVVGFLPPTTPPPAWLPQQPGWAVRRHESGQWEAIDPDGNLTLGWPDGSTLTVTTGSGPAVPPTDINPAWPPANGSDVQVHLQLAGGATIDVVGNTITLNGGTAGIARVGDSVQVDVNGTTYTGSIISGSDTVKSG</sequence>
<accession>A0A7Y0Q0Z9</accession>